<dbReference type="EMBL" id="FNUC01000003">
    <property type="protein sequence ID" value="SEE47415.1"/>
    <property type="molecule type" value="Genomic_DNA"/>
</dbReference>
<accession>A0A1H5J4G0</accession>
<name>A0A1H5J4G0_9ACTN</name>
<dbReference type="STRING" id="561176.SAMN04488561_1439"/>
<protein>
    <submittedName>
        <fullName evidence="2">Uncharacterized protein</fullName>
    </submittedName>
</protein>
<proteinExistence type="predicted"/>
<evidence type="ECO:0000256" key="1">
    <source>
        <dbReference type="SAM" id="MobiDB-lite"/>
    </source>
</evidence>
<gene>
    <name evidence="2" type="ORF">SAMN04488561_1439</name>
</gene>
<evidence type="ECO:0000313" key="3">
    <source>
        <dbReference type="Proteomes" id="UP000181980"/>
    </source>
</evidence>
<dbReference type="AlphaFoldDB" id="A0A1H5J4G0"/>
<feature type="region of interest" description="Disordered" evidence="1">
    <location>
        <begin position="62"/>
        <end position="91"/>
    </location>
</feature>
<evidence type="ECO:0000313" key="2">
    <source>
        <dbReference type="EMBL" id="SEE47415.1"/>
    </source>
</evidence>
<keyword evidence="3" id="KW-1185">Reference proteome</keyword>
<sequence length="167" mass="17359">MLPHVIVTVTDDQTGALDVTVDQQPVNPPAGSEGWRRDDLATILDTLTSERDQPLRVEVRESDGSRFTDILTPPRRRSGPSDTSQAPGAGGFRGIVTGAGFIPGEQVTVAVAVLTTSAGPTGTARAWLSLAHTTQPAGEVVLIGRISGTVTTATRGEPGDRHDGAAQ</sequence>
<reference evidence="3" key="1">
    <citation type="submission" date="2016-10" db="EMBL/GenBank/DDBJ databases">
        <authorList>
            <person name="Varghese N."/>
            <person name="Submissions S."/>
        </authorList>
    </citation>
    <scope>NUCLEOTIDE SEQUENCE [LARGE SCALE GENOMIC DNA]</scope>
    <source>
        <strain evidence="3">DSM 45237</strain>
    </source>
</reference>
<dbReference type="Proteomes" id="UP000181980">
    <property type="component" value="Unassembled WGS sequence"/>
</dbReference>
<organism evidence="2 3">
    <name type="scientific">Jiangella alba</name>
    <dbReference type="NCBI Taxonomy" id="561176"/>
    <lineage>
        <taxon>Bacteria</taxon>
        <taxon>Bacillati</taxon>
        <taxon>Actinomycetota</taxon>
        <taxon>Actinomycetes</taxon>
        <taxon>Jiangellales</taxon>
        <taxon>Jiangellaceae</taxon>
        <taxon>Jiangella</taxon>
    </lineage>
</organism>